<protein>
    <submittedName>
        <fullName evidence="1">Uncharacterized protein</fullName>
    </submittedName>
</protein>
<evidence type="ECO:0000313" key="2">
    <source>
        <dbReference type="Proteomes" id="UP001519460"/>
    </source>
</evidence>
<accession>A0ABD0L4M0</accession>
<dbReference type="Proteomes" id="UP001519460">
    <property type="component" value="Unassembled WGS sequence"/>
</dbReference>
<comment type="caution">
    <text evidence="1">The sequence shown here is derived from an EMBL/GenBank/DDBJ whole genome shotgun (WGS) entry which is preliminary data.</text>
</comment>
<dbReference type="AlphaFoldDB" id="A0ABD0L4M0"/>
<dbReference type="EMBL" id="JACVVK020000083">
    <property type="protein sequence ID" value="KAK7494471.1"/>
    <property type="molecule type" value="Genomic_DNA"/>
</dbReference>
<name>A0ABD0L4M0_9CAEN</name>
<reference evidence="1 2" key="1">
    <citation type="journal article" date="2023" name="Sci. Data">
        <title>Genome assembly of the Korean intertidal mud-creeper Batillaria attramentaria.</title>
        <authorList>
            <person name="Patra A.K."/>
            <person name="Ho P.T."/>
            <person name="Jun S."/>
            <person name="Lee S.J."/>
            <person name="Kim Y."/>
            <person name="Won Y.J."/>
        </authorList>
    </citation>
    <scope>NUCLEOTIDE SEQUENCE [LARGE SCALE GENOMIC DNA]</scope>
    <source>
        <strain evidence="1">Wonlab-2016</strain>
    </source>
</reference>
<gene>
    <name evidence="1" type="ORF">BaRGS_00014363</name>
</gene>
<keyword evidence="2" id="KW-1185">Reference proteome</keyword>
<proteinExistence type="predicted"/>
<organism evidence="1 2">
    <name type="scientific">Batillaria attramentaria</name>
    <dbReference type="NCBI Taxonomy" id="370345"/>
    <lineage>
        <taxon>Eukaryota</taxon>
        <taxon>Metazoa</taxon>
        <taxon>Spiralia</taxon>
        <taxon>Lophotrochozoa</taxon>
        <taxon>Mollusca</taxon>
        <taxon>Gastropoda</taxon>
        <taxon>Caenogastropoda</taxon>
        <taxon>Sorbeoconcha</taxon>
        <taxon>Cerithioidea</taxon>
        <taxon>Batillariidae</taxon>
        <taxon>Batillaria</taxon>
    </lineage>
</organism>
<evidence type="ECO:0000313" key="1">
    <source>
        <dbReference type="EMBL" id="KAK7494471.1"/>
    </source>
</evidence>
<sequence>MANRNQWQHSYCKRSLPYTEPLDRTYSDFAESVTDDRTWPTGTSGSIHTVNAVCHTRNHLTGPILISQKVLQMTGHGQQEPVAAFIL</sequence>